<sequence length="288" mass="31396">MRDLVGCFANQAVRVAEATCASRDASSAVTELPIQNAISCFYRSLLSSRKELLTAVTWSRNQAGASLSVTVEDGSSASSKLLRKKKGSRSFASGGGSAITLHWDVSAATYASGPKPAKDFYVVVVADAELGLLLGDRWGEFVKKLDGGLPVAEFRMVGRTEQVRGPGAYSTRAQLCDGGEEHEIEIVCRGDERDAEGSELHVAIDKERLVSVERLQWNFRGSKTILVDGSTVDVMWDMHDWWFCGASPCALFVFRRRNSMGDSRVWPDEESAQGISGFSLLIQAFKSL</sequence>
<dbReference type="Pfam" id="PF05910">
    <property type="entry name" value="DUF868"/>
    <property type="match status" value="1"/>
</dbReference>
<dbReference type="PANTHER" id="PTHR31972:SF48">
    <property type="entry name" value="OS04G0407500 PROTEIN"/>
    <property type="match status" value="1"/>
</dbReference>
<evidence type="ECO:0000313" key="1">
    <source>
        <dbReference type="EMBL" id="THU68731.1"/>
    </source>
</evidence>
<dbReference type="AlphaFoldDB" id="A0A4S8K1W6"/>
<organism evidence="1 2">
    <name type="scientific">Musa balbisiana</name>
    <name type="common">Banana</name>
    <dbReference type="NCBI Taxonomy" id="52838"/>
    <lineage>
        <taxon>Eukaryota</taxon>
        <taxon>Viridiplantae</taxon>
        <taxon>Streptophyta</taxon>
        <taxon>Embryophyta</taxon>
        <taxon>Tracheophyta</taxon>
        <taxon>Spermatophyta</taxon>
        <taxon>Magnoliopsida</taxon>
        <taxon>Liliopsida</taxon>
        <taxon>Zingiberales</taxon>
        <taxon>Musaceae</taxon>
        <taxon>Musa</taxon>
    </lineage>
</organism>
<gene>
    <name evidence="1" type="ORF">C4D60_Mb08t06950</name>
</gene>
<dbReference type="InterPro" id="IPR008586">
    <property type="entry name" value="DUF868_pln"/>
</dbReference>
<protein>
    <submittedName>
        <fullName evidence="1">Uncharacterized protein</fullName>
    </submittedName>
</protein>
<keyword evidence="2" id="KW-1185">Reference proteome</keyword>
<dbReference type="STRING" id="52838.A0A4S8K1W6"/>
<reference evidence="1 2" key="1">
    <citation type="journal article" date="2019" name="Nat. Plants">
        <title>Genome sequencing of Musa balbisiana reveals subgenome evolution and function divergence in polyploid bananas.</title>
        <authorList>
            <person name="Yao X."/>
        </authorList>
    </citation>
    <scope>NUCLEOTIDE SEQUENCE [LARGE SCALE GENOMIC DNA]</scope>
    <source>
        <strain evidence="2">cv. DH-PKW</strain>
        <tissue evidence="1">Leaves</tissue>
    </source>
</reference>
<comment type="caution">
    <text evidence="1">The sequence shown here is derived from an EMBL/GenBank/DDBJ whole genome shotgun (WGS) entry which is preliminary data.</text>
</comment>
<accession>A0A4S8K1W6</accession>
<name>A0A4S8K1W6_MUSBA</name>
<proteinExistence type="predicted"/>
<dbReference type="PANTHER" id="PTHR31972">
    <property type="entry name" value="EXPRESSED PROTEIN"/>
    <property type="match status" value="1"/>
</dbReference>
<dbReference type="EMBL" id="PYDT01000002">
    <property type="protein sequence ID" value="THU68731.1"/>
    <property type="molecule type" value="Genomic_DNA"/>
</dbReference>
<evidence type="ECO:0000313" key="2">
    <source>
        <dbReference type="Proteomes" id="UP000317650"/>
    </source>
</evidence>
<dbReference type="Proteomes" id="UP000317650">
    <property type="component" value="Chromosome 8"/>
</dbReference>